<evidence type="ECO:0000313" key="6">
    <source>
        <dbReference type="Proteomes" id="UP000326598"/>
    </source>
</evidence>
<gene>
    <name evidence="5" type="ORF">CP976_03175</name>
</gene>
<dbReference type="GO" id="GO:0008168">
    <property type="term" value="F:methyltransferase activity"/>
    <property type="evidence" value="ECO:0007669"/>
    <property type="project" value="UniProtKB-KW"/>
</dbReference>
<dbReference type="Proteomes" id="UP000326598">
    <property type="component" value="Chromosome"/>
</dbReference>
<dbReference type="GO" id="GO:0032259">
    <property type="term" value="P:methylation"/>
    <property type="evidence" value="ECO:0007669"/>
    <property type="project" value="UniProtKB-KW"/>
</dbReference>
<dbReference type="Gene3D" id="3.40.50.150">
    <property type="entry name" value="Vaccinia Virus protein VP39"/>
    <property type="match status" value="1"/>
</dbReference>
<dbReference type="Pfam" id="PF13649">
    <property type="entry name" value="Methyltransf_25"/>
    <property type="match status" value="1"/>
</dbReference>
<evidence type="ECO:0000313" key="5">
    <source>
        <dbReference type="EMBL" id="QEV23261.1"/>
    </source>
</evidence>
<keyword evidence="2 5" id="KW-0808">Transferase</keyword>
<keyword evidence="1 5" id="KW-0489">Methyltransferase</keyword>
<feature type="domain" description="Methyltransferase" evidence="4">
    <location>
        <begin position="50"/>
        <end position="146"/>
    </location>
</feature>
<evidence type="ECO:0000256" key="1">
    <source>
        <dbReference type="ARBA" id="ARBA00022603"/>
    </source>
</evidence>
<dbReference type="InterPro" id="IPR029063">
    <property type="entry name" value="SAM-dependent_MTases_sf"/>
</dbReference>
<keyword evidence="3" id="KW-0949">S-adenosyl-L-methionine</keyword>
<dbReference type="PANTHER" id="PTHR43464">
    <property type="entry name" value="METHYLTRANSFERASE"/>
    <property type="match status" value="1"/>
</dbReference>
<evidence type="ECO:0000259" key="4">
    <source>
        <dbReference type="Pfam" id="PF13649"/>
    </source>
</evidence>
<name>A0A5J6HY03_STRC4</name>
<reference evidence="5 6" key="1">
    <citation type="submission" date="2017-09" db="EMBL/GenBank/DDBJ databases">
        <authorList>
            <person name="Lee N."/>
            <person name="Cho B.-K."/>
        </authorList>
    </citation>
    <scope>NUCLEOTIDE SEQUENCE [LARGE SCALE GENOMIC DNA]</scope>
    <source>
        <strain evidence="5 6">ATCC 13740</strain>
    </source>
</reference>
<evidence type="ECO:0000256" key="2">
    <source>
        <dbReference type="ARBA" id="ARBA00022679"/>
    </source>
</evidence>
<dbReference type="AlphaFoldDB" id="A0A5J6HY03"/>
<dbReference type="SUPFAM" id="SSF53335">
    <property type="entry name" value="S-adenosyl-L-methionine-dependent methyltransferases"/>
    <property type="match status" value="1"/>
</dbReference>
<dbReference type="CDD" id="cd02440">
    <property type="entry name" value="AdoMet_MTases"/>
    <property type="match status" value="1"/>
</dbReference>
<evidence type="ECO:0000256" key="3">
    <source>
        <dbReference type="ARBA" id="ARBA00022691"/>
    </source>
</evidence>
<proteinExistence type="predicted"/>
<organism evidence="5 6">
    <name type="scientific">Streptomyces coeruleorubidus</name>
    <dbReference type="NCBI Taxonomy" id="116188"/>
    <lineage>
        <taxon>Bacteria</taxon>
        <taxon>Bacillati</taxon>
        <taxon>Actinomycetota</taxon>
        <taxon>Actinomycetes</taxon>
        <taxon>Kitasatosporales</taxon>
        <taxon>Streptomycetaceae</taxon>
        <taxon>Streptomyces</taxon>
    </lineage>
</organism>
<protein>
    <submittedName>
        <fullName evidence="5">Class I SAM-dependent methyltransferase</fullName>
    </submittedName>
</protein>
<dbReference type="EMBL" id="CP023694">
    <property type="protein sequence ID" value="QEV23261.1"/>
    <property type="molecule type" value="Genomic_DNA"/>
</dbReference>
<dbReference type="PANTHER" id="PTHR43464:SF19">
    <property type="entry name" value="UBIQUINONE BIOSYNTHESIS O-METHYLTRANSFERASE, MITOCHONDRIAL"/>
    <property type="match status" value="1"/>
</dbReference>
<dbReference type="KEGG" id="scoe:CP976_03175"/>
<sequence length="272" mass="28471">MGVDVTAQQATIGEVFSAGAEEFHRWSPLLWDQVGQATVEVSAPGHGERVLDACCGAGASALPAARAVDRDGLVDAVDVAGALVALGEWRAGQEGLANLRFHEHDVTAWVAPDGGYDLVQCALGVFFFPDMDRDTARLAGLLRPGGRLAVTVWEKGALGGWGQAFKSAVETEREWPGSSQSDQLARIDTADALAAWLESLGLRSPRVVRRDLAVPLTPATAWDLAVGSGTRALLDGLAPAAVERVRAHFTAALEAASVTDLDARILTGTAVA</sequence>
<dbReference type="InterPro" id="IPR041698">
    <property type="entry name" value="Methyltransf_25"/>
</dbReference>
<accession>A0A5J6HY03</accession>